<evidence type="ECO:0000313" key="2">
    <source>
        <dbReference type="Proteomes" id="UP000076502"/>
    </source>
</evidence>
<proteinExistence type="predicted"/>
<dbReference type="OrthoDB" id="7635312at2759"/>
<evidence type="ECO:0000313" key="1">
    <source>
        <dbReference type="EMBL" id="KZC14033.1"/>
    </source>
</evidence>
<accession>A0A154PQ59</accession>
<name>A0A154PQ59_DUFNO</name>
<reference evidence="1 2" key="1">
    <citation type="submission" date="2015-07" db="EMBL/GenBank/DDBJ databases">
        <title>The genome of Dufourea novaeangliae.</title>
        <authorList>
            <person name="Pan H."/>
            <person name="Kapheim K."/>
        </authorList>
    </citation>
    <scope>NUCLEOTIDE SEQUENCE [LARGE SCALE GENOMIC DNA]</scope>
    <source>
        <strain evidence="1">0120121106</strain>
        <tissue evidence="1">Whole body</tissue>
    </source>
</reference>
<dbReference type="Pfam" id="PF03564">
    <property type="entry name" value="DUF1759"/>
    <property type="match status" value="1"/>
</dbReference>
<organism evidence="1 2">
    <name type="scientific">Dufourea novaeangliae</name>
    <name type="common">Sweat bee</name>
    <dbReference type="NCBI Taxonomy" id="178035"/>
    <lineage>
        <taxon>Eukaryota</taxon>
        <taxon>Metazoa</taxon>
        <taxon>Ecdysozoa</taxon>
        <taxon>Arthropoda</taxon>
        <taxon>Hexapoda</taxon>
        <taxon>Insecta</taxon>
        <taxon>Pterygota</taxon>
        <taxon>Neoptera</taxon>
        <taxon>Endopterygota</taxon>
        <taxon>Hymenoptera</taxon>
        <taxon>Apocrita</taxon>
        <taxon>Aculeata</taxon>
        <taxon>Apoidea</taxon>
        <taxon>Anthophila</taxon>
        <taxon>Halictidae</taxon>
        <taxon>Rophitinae</taxon>
        <taxon>Dufourea</taxon>
    </lineage>
</organism>
<dbReference type="InterPro" id="IPR005312">
    <property type="entry name" value="DUF1759"/>
</dbReference>
<dbReference type="STRING" id="178035.A0A154PQ59"/>
<gene>
    <name evidence="1" type="ORF">WN55_06240</name>
</gene>
<dbReference type="EMBL" id="KQ435031">
    <property type="protein sequence ID" value="KZC14033.1"/>
    <property type="molecule type" value="Genomic_DNA"/>
</dbReference>
<dbReference type="AlphaFoldDB" id="A0A154PQ59"/>
<dbReference type="PANTHER" id="PTHR22954:SF3">
    <property type="entry name" value="PROTEIN CBG08539"/>
    <property type="match status" value="1"/>
</dbReference>
<protein>
    <submittedName>
        <fullName evidence="1">Uncharacterized protein</fullName>
    </submittedName>
</protein>
<sequence>MSSAVVLLNEIKKPTANSKDVKHGCDKCDSSASCAPLPRSLSVNLPKIDLPKFDRRIETWVTFKNAFCTLIHEEQGLDKLQKLNYLQLSLAGKTEDAIGAFVISEENYKAAWEDLCRIGNSIPNKGANNIFGKWEGSVEQWVESLLSAPGVVSSNPAWTLSFFQRSYIYVKFTITNAFSFYVTQLFSATRLWCRTIRPKRFEIS</sequence>
<dbReference type="PANTHER" id="PTHR22954">
    <property type="entry name" value="RETROVIRAL PROTEASE-RELATED"/>
    <property type="match status" value="1"/>
</dbReference>
<dbReference type="Proteomes" id="UP000076502">
    <property type="component" value="Unassembled WGS sequence"/>
</dbReference>
<keyword evidence="2" id="KW-1185">Reference proteome</keyword>